<dbReference type="NCBIfam" id="TIGR04370">
    <property type="entry name" value="glyco_rpt_poly"/>
    <property type="match status" value="1"/>
</dbReference>
<dbReference type="AlphaFoldDB" id="A0A124FM40"/>
<feature type="transmembrane region" description="Helical" evidence="1">
    <location>
        <begin position="345"/>
        <end position="367"/>
    </location>
</feature>
<gene>
    <name evidence="2" type="ORF">XD72_2051</name>
</gene>
<sequence>MSTSLIVMGGIIGIILGRLLFRRWFNFLTIYSALWTLVLGLYSLRLIHYYDIISQAWLFISIAWFTLFLSSATVLCAVAVTRPIYDMKNSSQNSATISKKFLGKAIIILSIVASLSIIYQLVHLILIYGGIEAIIANSNQIYSYRIAGELDLGIPYIGSFAFSACSLAGIYTALSRKITVLSVLPMALITINGFTNMGRAGFIIASILFLTSFVFTPHPKLRTKNILIILLLVSAVLIGATIFLSSSRGLIVEFESEDPIMETLRSKVHFLPSIYFYLSGPPVVFSEYLKAGEENGPVGAYCLKPLFSVAAKLGIVEPPNRYELPYFTPERMNVGTYLRTLHADFGVFGIVLFPYVLGMAAAMLHLLINRRATLLRITVLSHLYVVIFLSWDVNVFQLGYFWVSMVGVVFVSIVHSYTMLSRDS</sequence>
<dbReference type="PATRIC" id="fig|301375.7.peg.264"/>
<feature type="transmembrane region" description="Helical" evidence="1">
    <location>
        <begin position="399"/>
        <end position="420"/>
    </location>
</feature>
<evidence type="ECO:0000256" key="1">
    <source>
        <dbReference type="SAM" id="Phobius"/>
    </source>
</evidence>
<feature type="transmembrane region" description="Helical" evidence="1">
    <location>
        <begin position="6"/>
        <end position="21"/>
    </location>
</feature>
<feature type="transmembrane region" description="Helical" evidence="1">
    <location>
        <begin position="154"/>
        <end position="174"/>
    </location>
</feature>
<keyword evidence="1" id="KW-0812">Transmembrane</keyword>
<protein>
    <submittedName>
        <fullName evidence="2">O-antigen polymerase</fullName>
    </submittedName>
</protein>
<evidence type="ECO:0000313" key="2">
    <source>
        <dbReference type="EMBL" id="KUK43558.1"/>
    </source>
</evidence>
<dbReference type="EMBL" id="LGFT01000064">
    <property type="protein sequence ID" value="KUK43558.1"/>
    <property type="molecule type" value="Genomic_DNA"/>
</dbReference>
<feature type="transmembrane region" description="Helical" evidence="1">
    <location>
        <begin position="28"/>
        <end position="50"/>
    </location>
</feature>
<dbReference type="Proteomes" id="UP000057043">
    <property type="component" value="Unassembled WGS sequence"/>
</dbReference>
<keyword evidence="1" id="KW-0472">Membrane</keyword>
<comment type="caution">
    <text evidence="2">The sequence shown here is derived from an EMBL/GenBank/DDBJ whole genome shotgun (WGS) entry which is preliminary data.</text>
</comment>
<feature type="transmembrane region" description="Helical" evidence="1">
    <location>
        <begin position="194"/>
        <end position="215"/>
    </location>
</feature>
<accession>A0A124FM40</accession>
<feature type="transmembrane region" description="Helical" evidence="1">
    <location>
        <begin position="374"/>
        <end position="393"/>
    </location>
</feature>
<evidence type="ECO:0000313" key="3">
    <source>
        <dbReference type="Proteomes" id="UP000057043"/>
    </source>
</evidence>
<feature type="transmembrane region" description="Helical" evidence="1">
    <location>
        <begin position="227"/>
        <end position="246"/>
    </location>
</feature>
<feature type="transmembrane region" description="Helical" evidence="1">
    <location>
        <begin position="101"/>
        <end position="119"/>
    </location>
</feature>
<keyword evidence="1" id="KW-1133">Transmembrane helix</keyword>
<name>A0A124FM40_9EURY</name>
<organism evidence="2 3">
    <name type="scientific">Methanothrix harundinacea</name>
    <dbReference type="NCBI Taxonomy" id="301375"/>
    <lineage>
        <taxon>Archaea</taxon>
        <taxon>Methanobacteriati</taxon>
        <taxon>Methanobacteriota</taxon>
        <taxon>Stenosarchaea group</taxon>
        <taxon>Methanomicrobia</taxon>
        <taxon>Methanotrichales</taxon>
        <taxon>Methanotrichaceae</taxon>
        <taxon>Methanothrix</taxon>
    </lineage>
</organism>
<proteinExistence type="predicted"/>
<reference evidence="2 3" key="1">
    <citation type="journal article" date="2015" name="MBio">
        <title>Genome-Resolved Metagenomic Analysis Reveals Roles for Candidate Phyla and Other Microbial Community Members in Biogeochemical Transformations in Oil Reservoirs.</title>
        <authorList>
            <person name="Hu P."/>
            <person name="Tom L."/>
            <person name="Singh A."/>
            <person name="Thomas B.C."/>
            <person name="Baker B.J."/>
            <person name="Piceno Y.M."/>
            <person name="Andersen G.L."/>
            <person name="Banfield J.F."/>
        </authorList>
    </citation>
    <scope>NUCLEOTIDE SEQUENCE [LARGE SCALE GENOMIC DNA]</scope>
    <source>
        <strain evidence="2">57_489</strain>
    </source>
</reference>
<feature type="transmembrane region" description="Helical" evidence="1">
    <location>
        <begin position="56"/>
        <end position="80"/>
    </location>
</feature>